<dbReference type="InterPro" id="IPR032466">
    <property type="entry name" value="Metal_Hydrolase"/>
</dbReference>
<proteinExistence type="predicted"/>
<dbReference type="Gene3D" id="2.30.40.10">
    <property type="entry name" value="Urease, subunit C, domain 1"/>
    <property type="match status" value="1"/>
</dbReference>
<accession>A0A383AL45</accession>
<dbReference type="EMBL" id="UINC01192670">
    <property type="protein sequence ID" value="SVE07925.1"/>
    <property type="molecule type" value="Genomic_DNA"/>
</dbReference>
<sequence length="130" mass="13709">MNRKDFFRTATAISTATLISPSSVIGQRPADLVLRGAHVFDGTGRKSREVDVAITGDRITAIGSTLPPGSSEINLQGLALAPGFIDIHSHADLSLLINNKAESRIRQGVTLEIVGQDGNSVGPWSDAGFE</sequence>
<dbReference type="GO" id="GO:0016810">
    <property type="term" value="F:hydrolase activity, acting on carbon-nitrogen (but not peptide) bonds"/>
    <property type="evidence" value="ECO:0007669"/>
    <property type="project" value="InterPro"/>
</dbReference>
<evidence type="ECO:0000313" key="1">
    <source>
        <dbReference type="EMBL" id="SVE07925.1"/>
    </source>
</evidence>
<dbReference type="SUPFAM" id="SSF51556">
    <property type="entry name" value="Metallo-dependent hydrolases"/>
    <property type="match status" value="1"/>
</dbReference>
<name>A0A383AL45_9ZZZZ</name>
<feature type="non-terminal residue" evidence="1">
    <location>
        <position position="130"/>
    </location>
</feature>
<organism evidence="1">
    <name type="scientific">marine metagenome</name>
    <dbReference type="NCBI Taxonomy" id="408172"/>
    <lineage>
        <taxon>unclassified sequences</taxon>
        <taxon>metagenomes</taxon>
        <taxon>ecological metagenomes</taxon>
    </lineage>
</organism>
<gene>
    <name evidence="1" type="ORF">METZ01_LOCUS460779</name>
</gene>
<dbReference type="InterPro" id="IPR011059">
    <property type="entry name" value="Metal-dep_hydrolase_composite"/>
</dbReference>
<reference evidence="1" key="1">
    <citation type="submission" date="2018-05" db="EMBL/GenBank/DDBJ databases">
        <authorList>
            <person name="Lanie J.A."/>
            <person name="Ng W.-L."/>
            <person name="Kazmierczak K.M."/>
            <person name="Andrzejewski T.M."/>
            <person name="Davidsen T.M."/>
            <person name="Wayne K.J."/>
            <person name="Tettelin H."/>
            <person name="Glass J.I."/>
            <person name="Rusch D."/>
            <person name="Podicherti R."/>
            <person name="Tsui H.-C.T."/>
            <person name="Winkler M.E."/>
        </authorList>
    </citation>
    <scope>NUCLEOTIDE SEQUENCE</scope>
</reference>
<protein>
    <submittedName>
        <fullName evidence="1">Uncharacterized protein</fullName>
    </submittedName>
</protein>
<dbReference type="AlphaFoldDB" id="A0A383AL45"/>
<dbReference type="Gene3D" id="3.20.20.140">
    <property type="entry name" value="Metal-dependent hydrolases"/>
    <property type="match status" value="1"/>
</dbReference>
<dbReference type="SUPFAM" id="SSF51338">
    <property type="entry name" value="Composite domain of metallo-dependent hydrolases"/>
    <property type="match status" value="1"/>
</dbReference>